<dbReference type="OrthoDB" id="5772137at2"/>
<comment type="caution">
    <text evidence="1">The sequence shown here is derived from an EMBL/GenBank/DDBJ whole genome shotgun (WGS) entry which is preliminary data.</text>
</comment>
<proteinExistence type="predicted"/>
<organism evidence="1 2">
    <name type="scientific">Thioclava pacifica DSM 10166</name>
    <dbReference type="NCBI Taxonomy" id="1353537"/>
    <lineage>
        <taxon>Bacteria</taxon>
        <taxon>Pseudomonadati</taxon>
        <taxon>Pseudomonadota</taxon>
        <taxon>Alphaproteobacteria</taxon>
        <taxon>Rhodobacterales</taxon>
        <taxon>Paracoccaceae</taxon>
        <taxon>Thioclava</taxon>
    </lineage>
</organism>
<dbReference type="eggNOG" id="ENOG5033MT7">
    <property type="taxonomic scope" value="Bacteria"/>
</dbReference>
<evidence type="ECO:0000313" key="1">
    <source>
        <dbReference type="EMBL" id="KEO54750.1"/>
    </source>
</evidence>
<protein>
    <submittedName>
        <fullName evidence="1">Uncharacterized protein</fullName>
    </submittedName>
</protein>
<name>A0A074JFV1_9RHOB</name>
<dbReference type="EMBL" id="AUND01000008">
    <property type="protein sequence ID" value="KEO54750.1"/>
    <property type="molecule type" value="Genomic_DNA"/>
</dbReference>
<evidence type="ECO:0000313" key="2">
    <source>
        <dbReference type="Proteomes" id="UP000027432"/>
    </source>
</evidence>
<dbReference type="AlphaFoldDB" id="A0A074JFV1"/>
<dbReference type="Proteomes" id="UP000027432">
    <property type="component" value="Unassembled WGS sequence"/>
</dbReference>
<gene>
    <name evidence="1" type="ORF">TP2_17190</name>
</gene>
<sequence length="59" mass="6813">MTRWTELTPERQIDLRAAYEVEMARQGTTCSLDEKVVRFANWLAPQGIAFGMEDLPGRR</sequence>
<reference evidence="1 2" key="1">
    <citation type="submission" date="2013-07" db="EMBL/GenBank/DDBJ databases">
        <title>Thioclava pacifica DSM 10166 Genome Sequencing.</title>
        <authorList>
            <person name="Lai Q."/>
            <person name="Shao Z."/>
        </authorList>
    </citation>
    <scope>NUCLEOTIDE SEQUENCE [LARGE SCALE GENOMIC DNA]</scope>
    <source>
        <strain evidence="1 2">DSM 10166</strain>
    </source>
</reference>
<dbReference type="RefSeq" id="WP_038074568.1">
    <property type="nucleotide sequence ID" value="NZ_AUND01000008.1"/>
</dbReference>
<accession>A0A074JFV1</accession>
<keyword evidence="2" id="KW-1185">Reference proteome</keyword>